<feature type="region of interest" description="Disordered" evidence="1">
    <location>
        <begin position="58"/>
        <end position="88"/>
    </location>
</feature>
<dbReference type="Proteomes" id="UP001187343">
    <property type="component" value="Unassembled WGS sequence"/>
</dbReference>
<comment type="caution">
    <text evidence="2">The sequence shown here is derived from an EMBL/GenBank/DDBJ whole genome shotgun (WGS) entry which is preliminary data.</text>
</comment>
<evidence type="ECO:0000256" key="1">
    <source>
        <dbReference type="SAM" id="MobiDB-lite"/>
    </source>
</evidence>
<organism evidence="2 3">
    <name type="scientific">Cirrhinus molitorella</name>
    <name type="common">mud carp</name>
    <dbReference type="NCBI Taxonomy" id="172907"/>
    <lineage>
        <taxon>Eukaryota</taxon>
        <taxon>Metazoa</taxon>
        <taxon>Chordata</taxon>
        <taxon>Craniata</taxon>
        <taxon>Vertebrata</taxon>
        <taxon>Euteleostomi</taxon>
        <taxon>Actinopterygii</taxon>
        <taxon>Neopterygii</taxon>
        <taxon>Teleostei</taxon>
        <taxon>Ostariophysi</taxon>
        <taxon>Cypriniformes</taxon>
        <taxon>Cyprinidae</taxon>
        <taxon>Labeoninae</taxon>
        <taxon>Labeonini</taxon>
        <taxon>Cirrhinus</taxon>
    </lineage>
</organism>
<feature type="compositionally biased region" description="Polar residues" evidence="1">
    <location>
        <begin position="58"/>
        <end position="82"/>
    </location>
</feature>
<proteinExistence type="predicted"/>
<gene>
    <name evidence="2" type="ORF">Q8A67_025006</name>
</gene>
<feature type="region of interest" description="Disordered" evidence="1">
    <location>
        <begin position="104"/>
        <end position="128"/>
    </location>
</feature>
<reference evidence="2" key="1">
    <citation type="submission" date="2023-08" db="EMBL/GenBank/DDBJ databases">
        <title>Chromosome-level Genome Assembly of mud carp (Cirrhinus molitorella).</title>
        <authorList>
            <person name="Liu H."/>
        </authorList>
    </citation>
    <scope>NUCLEOTIDE SEQUENCE</scope>
    <source>
        <strain evidence="2">Prfri</strain>
        <tissue evidence="2">Muscle</tissue>
    </source>
</reference>
<evidence type="ECO:0000313" key="3">
    <source>
        <dbReference type="Proteomes" id="UP001187343"/>
    </source>
</evidence>
<dbReference type="AlphaFoldDB" id="A0AA88NYZ7"/>
<feature type="compositionally biased region" description="Polar residues" evidence="1">
    <location>
        <begin position="111"/>
        <end position="128"/>
    </location>
</feature>
<name>A0AA88NYZ7_9TELE</name>
<protein>
    <submittedName>
        <fullName evidence="2">Uncharacterized protein</fullName>
    </submittedName>
</protein>
<evidence type="ECO:0000313" key="2">
    <source>
        <dbReference type="EMBL" id="KAK2866889.1"/>
    </source>
</evidence>
<keyword evidence="3" id="KW-1185">Reference proteome</keyword>
<sequence>MAWISEAAHGVLLEKRLIKCKEQLLESPGEEVHYGKHSTCPCHMDLHVTGGQFAPSLSMWSKSHRAQPSTPRQTQNLKSEPTGSGPVVEREILKSGCTEICGTPEPDFGPNWTSMDTELTQDVSGGPM</sequence>
<accession>A0AA88NYZ7</accession>
<dbReference type="EMBL" id="JAUYZG010000025">
    <property type="protein sequence ID" value="KAK2866889.1"/>
    <property type="molecule type" value="Genomic_DNA"/>
</dbReference>